<dbReference type="SUPFAM" id="SSF52540">
    <property type="entry name" value="P-loop containing nucleoside triphosphate hydrolases"/>
    <property type="match status" value="2"/>
</dbReference>
<dbReference type="CDD" id="cd18793">
    <property type="entry name" value="SF2_C_SNF"/>
    <property type="match status" value="1"/>
</dbReference>
<dbReference type="InterPro" id="IPR049730">
    <property type="entry name" value="SNF2/RAD54-like_C"/>
</dbReference>
<dbReference type="EMBL" id="FQNF01000003">
    <property type="protein sequence ID" value="SGZ38031.1"/>
    <property type="molecule type" value="Genomic_DNA"/>
</dbReference>
<dbReference type="InterPro" id="IPR027417">
    <property type="entry name" value="P-loop_NTPase"/>
</dbReference>
<dbReference type="PROSITE" id="PS51192">
    <property type="entry name" value="HELICASE_ATP_BIND_1"/>
    <property type="match status" value="1"/>
</dbReference>
<dbReference type="SUPFAM" id="SSF57850">
    <property type="entry name" value="RING/U-box"/>
    <property type="match status" value="1"/>
</dbReference>
<dbReference type="Gene3D" id="3.30.40.10">
    <property type="entry name" value="Zinc/RING finger domain, C3HC4 (zinc finger)"/>
    <property type="match status" value="1"/>
</dbReference>
<dbReference type="Proteomes" id="UP000183365">
    <property type="component" value="Unassembled WGS sequence"/>
</dbReference>
<dbReference type="InterPro" id="IPR000330">
    <property type="entry name" value="SNF2_N"/>
</dbReference>
<evidence type="ECO:0000256" key="2">
    <source>
        <dbReference type="ARBA" id="ARBA00022741"/>
    </source>
</evidence>
<keyword evidence="1" id="KW-0479">Metal-binding</keyword>
<keyword evidence="12" id="KW-1185">Reference proteome</keyword>
<dbReference type="InterPro" id="IPR001841">
    <property type="entry name" value="Znf_RING"/>
</dbReference>
<accession>A0A1L0CTG8</accession>
<dbReference type="InterPro" id="IPR001650">
    <property type="entry name" value="Helicase_C-like"/>
</dbReference>
<dbReference type="SMART" id="SM00184">
    <property type="entry name" value="RING"/>
    <property type="match status" value="1"/>
</dbReference>
<feature type="domain" description="Helicase C-terminal" evidence="10">
    <location>
        <begin position="1279"/>
        <end position="1438"/>
    </location>
</feature>
<evidence type="ECO:0000313" key="11">
    <source>
        <dbReference type="EMBL" id="SGZ38031.1"/>
    </source>
</evidence>
<dbReference type="GO" id="GO:0008270">
    <property type="term" value="F:zinc ion binding"/>
    <property type="evidence" value="ECO:0007669"/>
    <property type="project" value="UniProtKB-KW"/>
</dbReference>
<dbReference type="GO" id="GO:0016787">
    <property type="term" value="F:hydrolase activity"/>
    <property type="evidence" value="ECO:0007669"/>
    <property type="project" value="UniProtKB-KW"/>
</dbReference>
<dbReference type="GO" id="GO:0005524">
    <property type="term" value="F:ATP binding"/>
    <property type="evidence" value="ECO:0007669"/>
    <property type="project" value="InterPro"/>
</dbReference>
<keyword evidence="4" id="KW-0378">Hydrolase</keyword>
<dbReference type="InterPro" id="IPR018957">
    <property type="entry name" value="Znf_C3HC4_RING-type"/>
</dbReference>
<dbReference type="GO" id="GO:0006974">
    <property type="term" value="P:DNA damage response"/>
    <property type="evidence" value="ECO:0007669"/>
    <property type="project" value="TreeGrafter"/>
</dbReference>
<keyword evidence="2" id="KW-0547">Nucleotide-binding</keyword>
<gene>
    <name evidence="11" type="ORF">HGUI_00231</name>
</gene>
<feature type="domain" description="RING-type" evidence="8">
    <location>
        <begin position="1173"/>
        <end position="1211"/>
    </location>
</feature>
<dbReference type="Pfam" id="PF00176">
    <property type="entry name" value="SNF2-rel_dom"/>
    <property type="match status" value="1"/>
</dbReference>
<dbReference type="OrthoDB" id="5330228at2759"/>
<sequence>MNNIIELFSFQLRFEASSILESTQFALEIQNNYTPIQLTDDLALEIDINPYNIQLLLIDHETHVHKPFAFSNVHHIDTLIDNLDMNWFIALFIKYIATKCNNENNNILSNVSNKQGKRKSFKNKFRPLHHVFSTNFKLSTFSIDKHFEDGILKVSFNYVLPEMRLFKIPIEILNQLTCTNQTLKNHNIHDIDMKSLFNKRLENYTIEKNKSNMGIDDESKKKLYPLVLYSYQEKTVNWIIKKENEPLEELTIDSIKADPLIYLNKSHTGYVYLGNRNIVYNTITNYIMSTSSAVEYVNSEYLQFKKNLESGCLKGYSGIIAEDMSLGKTVEIIAAIILNKLSDEQITNYNRWLSINESKDQEVKARNIKGLIRSNLVVCTDMILKQWVDSFNSFATSLDYKVLHYKGFKDFQKQYPKTTLKDCAEIMSGYDIVITSYAILKAELPYVEFADNKMNTSRKTRRAPQERFDYSSPLCSVTFFRAIFDESQSLSQASLSSLLKISRIHTWAISATPLKFNDLNKNISELSNLLKCLRIHPFDFPNLKVSNFQCISDWIFDVNSNKNIVEEFVDTIIGLDIARRHTREYVQSQLNIPEQHKFLLPVYLTPIEREVYNQVYENYYAEFHDNRYFNDEINVLNNYLTDLTIMCMAVLSIHDYKRRNGIFNEAFYLANQKHNPEDSMSMILSNLIEANKRALALEIRKYIDLYVQNSRYLIEKEKRFGLAEPILLNALKIIDDNSLSKEDFDDSLSLSLIRHSVLFFLGDCYYNLGLSTTSLDDDSKRKYQEKENLFYDEAAKMRKSILQEQIAEVERSLVHINDESFLKPPTINEYPVFLTEEMEETFIKNMLYMAESGLTSSKSNLFLSYIDDDLADEYNKKNRKINTYYTQCLKCITELLFEQDKPDFVGQRNLLNEIKLERFSTKIPVVDKILKVYFNKINPLLIGISKCIETLNKQCTLLNRLYFDIIELLNLPIIPLKTDETEVDPEKPSEYEKSLEAQQDITFKIELIELILSNRLFITSGSSSKRFVVPQHFEAYEKEGYFVINLLDTWYEHHTSFLNYTAVDKNLAWKSVEFIMKKTPLSQESDFHHEWKDRLKELNKVFNKKINYYKSLQQISDRVLDFDDIQDQDKIVRINNNFDYYVASSESVQRRLKSKDVYLNNLAALQKGEDNKCLICLDYIENGSILECGHRFCRDCIQHWLKTSSTCALCKMPCSQLEVHDFYIDINPNNTKKRNMVTDSINVLTETLNGYKVYDELDLISKLKIPDSNYGAKIDTLIRLLKFMDLKDENNGYDHKSQIIIYTRFPKIIPTLEKILFEFGYQCIVALDNKMKGSNIDRFKKNKDIRILIMTTNDNAGLTLVNANLLILFDPILQSSVESQAINRISRIGQTRETYVFNFVTMNTVEENIIRYKQHLFKQSNKLQNSVDTVASTVDSMTKSNSLKRHRNGLRVNTETQALHIEFLKNCLFNDFKES</sequence>
<keyword evidence="5" id="KW-0862">Zinc</keyword>
<evidence type="ECO:0000259" key="9">
    <source>
        <dbReference type="PROSITE" id="PS51192"/>
    </source>
</evidence>
<proteinExistence type="predicted"/>
<evidence type="ECO:0000256" key="4">
    <source>
        <dbReference type="ARBA" id="ARBA00022801"/>
    </source>
</evidence>
<dbReference type="InterPro" id="IPR038718">
    <property type="entry name" value="SNF2-like_sf"/>
</dbReference>
<evidence type="ECO:0000256" key="7">
    <source>
        <dbReference type="PROSITE-ProRule" id="PRU00175"/>
    </source>
</evidence>
<dbReference type="SMART" id="SM00487">
    <property type="entry name" value="DEXDc"/>
    <property type="match status" value="1"/>
</dbReference>
<organism evidence="11 12">
    <name type="scientific">Hanseniaspora guilliermondii</name>
    <dbReference type="NCBI Taxonomy" id="56406"/>
    <lineage>
        <taxon>Eukaryota</taxon>
        <taxon>Fungi</taxon>
        <taxon>Dikarya</taxon>
        <taxon>Ascomycota</taxon>
        <taxon>Saccharomycotina</taxon>
        <taxon>Saccharomycetes</taxon>
        <taxon>Saccharomycodales</taxon>
        <taxon>Saccharomycodaceae</taxon>
        <taxon>Hanseniaspora</taxon>
    </lineage>
</organism>
<feature type="domain" description="Helicase ATP-binding" evidence="9">
    <location>
        <begin position="309"/>
        <end position="531"/>
    </location>
</feature>
<evidence type="ECO:0000256" key="5">
    <source>
        <dbReference type="ARBA" id="ARBA00022833"/>
    </source>
</evidence>
<keyword evidence="6" id="KW-0067">ATP-binding</keyword>
<keyword evidence="3 7" id="KW-0863">Zinc-finger</keyword>
<dbReference type="Gene3D" id="3.40.50.10810">
    <property type="entry name" value="Tandem AAA-ATPase domain"/>
    <property type="match status" value="1"/>
</dbReference>
<dbReference type="PROSITE" id="PS50089">
    <property type="entry name" value="ZF_RING_2"/>
    <property type="match status" value="1"/>
</dbReference>
<dbReference type="InterPro" id="IPR017907">
    <property type="entry name" value="Znf_RING_CS"/>
</dbReference>
<dbReference type="InterPro" id="IPR014001">
    <property type="entry name" value="Helicase_ATP-bd"/>
</dbReference>
<evidence type="ECO:0000256" key="6">
    <source>
        <dbReference type="ARBA" id="ARBA00022840"/>
    </source>
</evidence>
<dbReference type="Pfam" id="PF00097">
    <property type="entry name" value="zf-C3HC4"/>
    <property type="match status" value="1"/>
</dbReference>
<evidence type="ECO:0000259" key="10">
    <source>
        <dbReference type="PROSITE" id="PS51194"/>
    </source>
</evidence>
<name>A0A1L0CTG8_9ASCO</name>
<evidence type="ECO:0000256" key="3">
    <source>
        <dbReference type="ARBA" id="ARBA00022771"/>
    </source>
</evidence>
<dbReference type="PROSITE" id="PS51194">
    <property type="entry name" value="HELICASE_CTER"/>
    <property type="match status" value="1"/>
</dbReference>
<dbReference type="InterPro" id="IPR013083">
    <property type="entry name" value="Znf_RING/FYVE/PHD"/>
</dbReference>
<dbReference type="GO" id="GO:0005634">
    <property type="term" value="C:nucleus"/>
    <property type="evidence" value="ECO:0007669"/>
    <property type="project" value="TreeGrafter"/>
</dbReference>
<dbReference type="PROSITE" id="PS00518">
    <property type="entry name" value="ZF_RING_1"/>
    <property type="match status" value="1"/>
</dbReference>
<protein>
    <submittedName>
        <fullName evidence="11">Uncharacterized protein</fullName>
    </submittedName>
</protein>
<dbReference type="PANTHER" id="PTHR45865">
    <property type="entry name" value="E3 UBIQUITIN-PROTEIN LIGASE SHPRH FAMILY MEMBER"/>
    <property type="match status" value="1"/>
</dbReference>
<dbReference type="PANTHER" id="PTHR45865:SF1">
    <property type="entry name" value="E3 UBIQUITIN-PROTEIN LIGASE SHPRH"/>
    <property type="match status" value="1"/>
</dbReference>
<dbReference type="Pfam" id="PF00271">
    <property type="entry name" value="Helicase_C"/>
    <property type="match status" value="1"/>
</dbReference>
<dbReference type="GO" id="GO:0061630">
    <property type="term" value="F:ubiquitin protein ligase activity"/>
    <property type="evidence" value="ECO:0007669"/>
    <property type="project" value="TreeGrafter"/>
</dbReference>
<evidence type="ECO:0000259" key="8">
    <source>
        <dbReference type="PROSITE" id="PS50089"/>
    </source>
</evidence>
<dbReference type="GO" id="GO:0000209">
    <property type="term" value="P:protein polyubiquitination"/>
    <property type="evidence" value="ECO:0007669"/>
    <property type="project" value="TreeGrafter"/>
</dbReference>
<evidence type="ECO:0000313" key="12">
    <source>
        <dbReference type="Proteomes" id="UP000183365"/>
    </source>
</evidence>
<evidence type="ECO:0000256" key="1">
    <source>
        <dbReference type="ARBA" id="ARBA00022723"/>
    </source>
</evidence>
<dbReference type="VEuPathDB" id="FungiDB:HGUI_00231"/>
<dbReference type="Gene3D" id="3.40.50.300">
    <property type="entry name" value="P-loop containing nucleotide triphosphate hydrolases"/>
    <property type="match status" value="1"/>
</dbReference>
<reference evidence="12" key="1">
    <citation type="submission" date="2016-11" db="EMBL/GenBank/DDBJ databases">
        <authorList>
            <person name="Guldener U."/>
        </authorList>
    </citation>
    <scope>NUCLEOTIDE SEQUENCE [LARGE SCALE GENOMIC DNA]</scope>
</reference>
<dbReference type="InterPro" id="IPR052583">
    <property type="entry name" value="ATP-helicase/E3_Ub-Ligase"/>
</dbReference>